<feature type="transmembrane region" description="Helical" evidence="12">
    <location>
        <begin position="406"/>
        <end position="424"/>
    </location>
</feature>
<dbReference type="PROSITE" id="PS51098">
    <property type="entry name" value="PTS_EIIB_TYPE_1"/>
    <property type="match status" value="1"/>
</dbReference>
<dbReference type="InterPro" id="IPR001996">
    <property type="entry name" value="PTS_IIB_1"/>
</dbReference>
<keyword evidence="6" id="KW-0598">Phosphotransferase system</keyword>
<feature type="transmembrane region" description="Helical" evidence="12">
    <location>
        <begin position="430"/>
        <end position="450"/>
    </location>
</feature>
<accession>A0A2W0C394</accession>
<feature type="transmembrane region" description="Helical" evidence="12">
    <location>
        <begin position="192"/>
        <end position="212"/>
    </location>
</feature>
<dbReference type="GO" id="GO:0016301">
    <property type="term" value="F:kinase activity"/>
    <property type="evidence" value="ECO:0007669"/>
    <property type="project" value="UniProtKB-KW"/>
</dbReference>
<evidence type="ECO:0000256" key="12">
    <source>
        <dbReference type="SAM" id="Phobius"/>
    </source>
</evidence>
<keyword evidence="4" id="KW-0762">Sugar transport</keyword>
<protein>
    <submittedName>
        <fullName evidence="15">Negative regulatory protein of SacY</fullName>
    </submittedName>
</protein>
<dbReference type="GO" id="GO:0009401">
    <property type="term" value="P:phosphoenolpyruvate-dependent sugar phosphotransferase system"/>
    <property type="evidence" value="ECO:0007669"/>
    <property type="project" value="UniProtKB-KW"/>
</dbReference>
<dbReference type="PANTHER" id="PTHR30175">
    <property type="entry name" value="PHOSPHOTRANSFERASE SYSTEM TRANSPORT PROTEIN"/>
    <property type="match status" value="1"/>
</dbReference>
<evidence type="ECO:0000256" key="8">
    <source>
        <dbReference type="ARBA" id="ARBA00022777"/>
    </source>
</evidence>
<feature type="active site" description="Phosphocysteine intermediate; for EIIB activity" evidence="11">
    <location>
        <position position="38"/>
    </location>
</feature>
<evidence type="ECO:0000256" key="9">
    <source>
        <dbReference type="ARBA" id="ARBA00022989"/>
    </source>
</evidence>
<dbReference type="InterPro" id="IPR018113">
    <property type="entry name" value="PTrfase_EIIB_Cys"/>
</dbReference>
<feature type="transmembrane region" description="Helical" evidence="12">
    <location>
        <begin position="261"/>
        <end position="279"/>
    </location>
</feature>
<sequence>MQQDDRSVTKGRSSARALATQLIEWSGGTDNIIESTHCTTRLRLRLQNSDLVEQERLDGMQEIQGVHVRAGQLQIILGPALVSKVNRQVNVMLQSAASSIPKEDDPIGPITPRLHEENHMDSYPLLFVSTTSRPSNDKGLHSRALLHRLMDAFQFFSDIVVPIIPLFVVSGLLLGLLGLARAFGWDDPGQTWFRILSLLTGSAFQLMAVLFGYNTAKRFGGTPALGAAVGIVMTHPGILPFTDISGNPAFAQALPISPQFGYQGAIIPTVLAAFMLTIIEKGLRRWIPSSGAVLLVPFLSFSLAGSLAVLVIEPLALGLGRSLGSILEHVFNYGSLLFGLLLGGIYSSIVITGLHHGIQAIEVGLISNPDIGFNFLLPIWSMANIGQAGAGLAVYARTRDEALRKIALPASITALFGITEPVTYGVNLKLGRPFLGAAAGGAAGGAYVAFHQVVANSLGLTGLPMIAFIVQPGLMNLVHYLIGFVLALATAFTVTLLLGVDRVGRSEAHKLNEQA</sequence>
<dbReference type="InterPro" id="IPR036878">
    <property type="entry name" value="Glu_permease_IIB"/>
</dbReference>
<keyword evidence="2" id="KW-0813">Transport</keyword>
<evidence type="ECO:0000256" key="5">
    <source>
        <dbReference type="ARBA" id="ARBA00022679"/>
    </source>
</evidence>
<comment type="caution">
    <text evidence="15">The sequence shown here is derived from an EMBL/GenBank/DDBJ whole genome shotgun (WGS) entry which is preliminary data.</text>
</comment>
<dbReference type="Pfam" id="PF00367">
    <property type="entry name" value="PTS_EIIB"/>
    <property type="match status" value="1"/>
</dbReference>
<feature type="domain" description="PTS EIIC type-1" evidence="14">
    <location>
        <begin position="154"/>
        <end position="512"/>
    </location>
</feature>
<dbReference type="InterPro" id="IPR050558">
    <property type="entry name" value="PTS_Sugar-Specific_Components"/>
</dbReference>
<name>A0A2W0C394_9BACL</name>
<organism evidence="15 16">
    <name type="scientific">Paenibacillus illinoisensis</name>
    <dbReference type="NCBI Taxonomy" id="59845"/>
    <lineage>
        <taxon>Bacteria</taxon>
        <taxon>Bacillati</taxon>
        <taxon>Bacillota</taxon>
        <taxon>Bacilli</taxon>
        <taxon>Bacillales</taxon>
        <taxon>Paenibacillaceae</taxon>
        <taxon>Paenibacillus</taxon>
    </lineage>
</organism>
<dbReference type="GO" id="GO:0008982">
    <property type="term" value="F:protein-N(PI)-phosphohistidine-sugar phosphotransferase activity"/>
    <property type="evidence" value="ECO:0007669"/>
    <property type="project" value="InterPro"/>
</dbReference>
<dbReference type="InterPro" id="IPR013013">
    <property type="entry name" value="PTS_EIIC_1"/>
</dbReference>
<gene>
    <name evidence="15" type="primary">sacX</name>
    <name evidence="15" type="ORF">PIL02S_05139</name>
</gene>
<evidence type="ECO:0000256" key="2">
    <source>
        <dbReference type="ARBA" id="ARBA00022448"/>
    </source>
</evidence>
<dbReference type="GO" id="GO:0005886">
    <property type="term" value="C:plasma membrane"/>
    <property type="evidence" value="ECO:0007669"/>
    <property type="project" value="UniProtKB-SubCell"/>
</dbReference>
<dbReference type="EMBL" id="PRLG01000028">
    <property type="protein sequence ID" value="PYY26963.1"/>
    <property type="molecule type" value="Genomic_DNA"/>
</dbReference>
<evidence type="ECO:0000256" key="6">
    <source>
        <dbReference type="ARBA" id="ARBA00022683"/>
    </source>
</evidence>
<evidence type="ECO:0000256" key="4">
    <source>
        <dbReference type="ARBA" id="ARBA00022597"/>
    </source>
</evidence>
<keyword evidence="5" id="KW-0808">Transferase</keyword>
<dbReference type="SUPFAM" id="SSF55604">
    <property type="entry name" value="Glucose permease domain IIB"/>
    <property type="match status" value="1"/>
</dbReference>
<evidence type="ECO:0000256" key="1">
    <source>
        <dbReference type="ARBA" id="ARBA00004651"/>
    </source>
</evidence>
<evidence type="ECO:0000259" key="14">
    <source>
        <dbReference type="PROSITE" id="PS51103"/>
    </source>
</evidence>
<dbReference type="AlphaFoldDB" id="A0A2W0C394"/>
<feature type="transmembrane region" description="Helical" evidence="12">
    <location>
        <begin position="155"/>
        <end position="180"/>
    </location>
</feature>
<evidence type="ECO:0000259" key="13">
    <source>
        <dbReference type="PROSITE" id="PS51098"/>
    </source>
</evidence>
<keyword evidence="8" id="KW-0418">Kinase</keyword>
<evidence type="ECO:0000256" key="3">
    <source>
        <dbReference type="ARBA" id="ARBA00022475"/>
    </source>
</evidence>
<proteinExistence type="predicted"/>
<evidence type="ECO:0000256" key="7">
    <source>
        <dbReference type="ARBA" id="ARBA00022692"/>
    </source>
</evidence>
<feature type="transmembrane region" description="Helical" evidence="12">
    <location>
        <begin position="480"/>
        <end position="500"/>
    </location>
</feature>
<evidence type="ECO:0000313" key="16">
    <source>
        <dbReference type="Proteomes" id="UP000247459"/>
    </source>
</evidence>
<dbReference type="Pfam" id="PF02378">
    <property type="entry name" value="PTS_EIIC"/>
    <property type="match status" value="1"/>
</dbReference>
<evidence type="ECO:0000256" key="11">
    <source>
        <dbReference type="PROSITE-ProRule" id="PRU00421"/>
    </source>
</evidence>
<dbReference type="RefSeq" id="WP_110821926.1">
    <property type="nucleotide sequence ID" value="NZ_PRLG01000028.1"/>
</dbReference>
<keyword evidence="3" id="KW-1003">Cell membrane</keyword>
<keyword evidence="7 12" id="KW-0812">Transmembrane</keyword>
<feature type="transmembrane region" description="Helical" evidence="12">
    <location>
        <begin position="332"/>
        <end position="354"/>
    </location>
</feature>
<dbReference type="Gene3D" id="3.30.1360.60">
    <property type="entry name" value="Glucose permease domain IIB"/>
    <property type="match status" value="1"/>
</dbReference>
<keyword evidence="9 12" id="KW-1133">Transmembrane helix</keyword>
<feature type="transmembrane region" description="Helical" evidence="12">
    <location>
        <begin position="291"/>
        <end position="312"/>
    </location>
</feature>
<dbReference type="OrthoDB" id="9769191at2"/>
<dbReference type="GO" id="GO:0015771">
    <property type="term" value="P:trehalose transport"/>
    <property type="evidence" value="ECO:0007669"/>
    <property type="project" value="TreeGrafter"/>
</dbReference>
<dbReference type="InterPro" id="IPR003352">
    <property type="entry name" value="PTS_EIIC"/>
</dbReference>
<keyword evidence="10 12" id="KW-0472">Membrane</keyword>
<dbReference type="Proteomes" id="UP000247459">
    <property type="component" value="Unassembled WGS sequence"/>
</dbReference>
<evidence type="ECO:0000313" key="15">
    <source>
        <dbReference type="EMBL" id="PYY26963.1"/>
    </source>
</evidence>
<comment type="subcellular location">
    <subcellularLocation>
        <location evidence="1">Cell membrane</location>
        <topology evidence="1">Multi-pass membrane protein</topology>
    </subcellularLocation>
</comment>
<reference evidence="15 16" key="1">
    <citation type="submission" date="2018-01" db="EMBL/GenBank/DDBJ databases">
        <title>Genome sequence of the PGP bacterium Paenibacillus illinoisensis E3.</title>
        <authorList>
            <person name="Rolli E."/>
            <person name="Marasco R."/>
            <person name="Bessem C."/>
            <person name="Michoud G."/>
            <person name="Gaiarsa S."/>
            <person name="Borin S."/>
            <person name="Daffonchio D."/>
        </authorList>
    </citation>
    <scope>NUCLEOTIDE SEQUENCE [LARGE SCALE GENOMIC DNA]</scope>
    <source>
        <strain evidence="15 16">E3</strain>
    </source>
</reference>
<feature type="transmembrane region" description="Helical" evidence="12">
    <location>
        <begin position="224"/>
        <end position="241"/>
    </location>
</feature>
<dbReference type="PROSITE" id="PS51103">
    <property type="entry name" value="PTS_EIIC_TYPE_1"/>
    <property type="match status" value="1"/>
</dbReference>
<dbReference type="PANTHER" id="PTHR30175:SF7">
    <property type="entry name" value="NEGATIVE REGULATOR OF SACY ACTIVITY"/>
    <property type="match status" value="1"/>
</dbReference>
<feature type="domain" description="PTS EIIB type-1" evidence="13">
    <location>
        <begin position="16"/>
        <end position="99"/>
    </location>
</feature>
<evidence type="ECO:0000256" key="10">
    <source>
        <dbReference type="ARBA" id="ARBA00023136"/>
    </source>
</evidence>
<dbReference type="PROSITE" id="PS01035">
    <property type="entry name" value="PTS_EIIB_TYPE_1_CYS"/>
    <property type="match status" value="1"/>
</dbReference>
<dbReference type="GO" id="GO:0090589">
    <property type="term" value="F:protein-phosphocysteine-trehalose phosphotransferase system transporter activity"/>
    <property type="evidence" value="ECO:0007669"/>
    <property type="project" value="TreeGrafter"/>
</dbReference>